<dbReference type="AlphaFoldDB" id="A0A6M3KXW4"/>
<name>A0A6M3KXW4_9ZZZZ</name>
<organism evidence="1">
    <name type="scientific">viral metagenome</name>
    <dbReference type="NCBI Taxonomy" id="1070528"/>
    <lineage>
        <taxon>unclassified sequences</taxon>
        <taxon>metagenomes</taxon>
        <taxon>organismal metagenomes</taxon>
    </lineage>
</organism>
<gene>
    <name evidence="1" type="ORF">MM415B03103_0002</name>
</gene>
<accession>A0A6M3KXW4</accession>
<protein>
    <submittedName>
        <fullName evidence="1">Uncharacterized protein</fullName>
    </submittedName>
</protein>
<reference evidence="1" key="1">
    <citation type="submission" date="2020-03" db="EMBL/GenBank/DDBJ databases">
        <title>The deep terrestrial virosphere.</title>
        <authorList>
            <person name="Holmfeldt K."/>
            <person name="Nilsson E."/>
            <person name="Simone D."/>
            <person name="Lopez-Fernandez M."/>
            <person name="Wu X."/>
            <person name="de Brujin I."/>
            <person name="Lundin D."/>
            <person name="Andersson A."/>
            <person name="Bertilsson S."/>
            <person name="Dopson M."/>
        </authorList>
    </citation>
    <scope>NUCLEOTIDE SEQUENCE</scope>
    <source>
        <strain evidence="1">MM415B03103</strain>
    </source>
</reference>
<evidence type="ECO:0000313" key="1">
    <source>
        <dbReference type="EMBL" id="QJA86869.1"/>
    </source>
</evidence>
<dbReference type="Pfam" id="PF24175">
    <property type="entry name" value="SU10_adaptor"/>
    <property type="match status" value="1"/>
</dbReference>
<proteinExistence type="predicted"/>
<dbReference type="InterPro" id="IPR056209">
    <property type="entry name" value="SU10_adaptor"/>
</dbReference>
<sequence length="230" mass="26349">MGTINFGAMKEYAKFQLGNNTEFEAVGSSATNFYGLWVNRAYNHLTTRDRFFGVRRDFYFPQLETSSTANTVDGTAYVSVPTDCLIIREVYDTTNNRKLVNVPHSEYVGYTSRTDTTAEGQPTSWVRQGTYIYLYPTPDATYALRIYHRKIPVVLSVDGAVTEIGDEWDDIIVQLAVYYGKFWTGDYEGAKMAREDVNDRIASLISIYGKEKRAMSKYFHLDEAYKDYGY</sequence>
<dbReference type="EMBL" id="MT142665">
    <property type="protein sequence ID" value="QJA86869.1"/>
    <property type="molecule type" value="Genomic_DNA"/>
</dbReference>